<dbReference type="Proteomes" id="UP000283850">
    <property type="component" value="Unassembled WGS sequence"/>
</dbReference>
<accession>A0A412XTB7</accession>
<reference evidence="1 2" key="1">
    <citation type="submission" date="2018-08" db="EMBL/GenBank/DDBJ databases">
        <title>A genome reference for cultivated species of the human gut microbiota.</title>
        <authorList>
            <person name="Zou Y."/>
            <person name="Xue W."/>
            <person name="Luo G."/>
        </authorList>
    </citation>
    <scope>NUCLEOTIDE SEQUENCE [LARGE SCALE GENOMIC DNA]</scope>
    <source>
        <strain evidence="1 2">AF14-32</strain>
    </source>
</reference>
<sequence>MKYIPLLLICVLLGCSSNKKQQAPVAGVPVINLSENVIKVSSLPLSEAVAGIEVVQLEATDKSYIGEIHRAQVTEHDIWIKPEKGFYIYRFSRSGNYLNWVGKIGQGPGEYASCADFFIDEMQKEVYIVSSEKGILVYDFEGNFKRMATYLRESDIFMSAETQHLLFNKCFFISQNMNFYNPTAIADSLWSFAWVDNAFNKKKIFKNPVHIGKEKQIIENKASMDKMVNYWTESVTNIDTYSDQLTLKYPDTDTIYQYSFDTEMLVPQYSVFTKEEKGDYEVTHKWFKEREAFNYFTITSYYPSREFIYLVGNKGDKIYTYCYNKQDGTVRVEERQGEITERKVPWFNIPYRRMERPFVLNNDLCGGDFTVEHRSLGRYWVDVLEPDNANNWIDINLVKTSLVKDEDKKQEFIKVLESINEDSNPILLIATLK</sequence>
<dbReference type="Pfam" id="PF17170">
    <property type="entry name" value="DUF5128"/>
    <property type="match status" value="1"/>
</dbReference>
<organism evidence="1 2">
    <name type="scientific">Bacteroides intestinalis</name>
    <dbReference type="NCBI Taxonomy" id="329854"/>
    <lineage>
        <taxon>Bacteria</taxon>
        <taxon>Pseudomonadati</taxon>
        <taxon>Bacteroidota</taxon>
        <taxon>Bacteroidia</taxon>
        <taxon>Bacteroidales</taxon>
        <taxon>Bacteroidaceae</taxon>
        <taxon>Bacteroides</taxon>
    </lineage>
</organism>
<name>A0A412XTB7_9BACE</name>
<dbReference type="RefSeq" id="WP_118421174.1">
    <property type="nucleotide sequence ID" value="NZ_QRZF01000023.1"/>
</dbReference>
<proteinExistence type="predicted"/>
<dbReference type="AlphaFoldDB" id="A0A412XTB7"/>
<protein>
    <submittedName>
        <fullName evidence="1">6-bladed beta-propeller</fullName>
    </submittedName>
</protein>
<gene>
    <name evidence="1" type="ORF">DWW10_22480</name>
</gene>
<comment type="caution">
    <text evidence="1">The sequence shown here is derived from an EMBL/GenBank/DDBJ whole genome shotgun (WGS) entry which is preliminary data.</text>
</comment>
<evidence type="ECO:0000313" key="1">
    <source>
        <dbReference type="EMBL" id="RGV48473.1"/>
    </source>
</evidence>
<dbReference type="EMBL" id="QRZF01000023">
    <property type="protein sequence ID" value="RGV48473.1"/>
    <property type="molecule type" value="Genomic_DNA"/>
</dbReference>
<dbReference type="PROSITE" id="PS51257">
    <property type="entry name" value="PROKAR_LIPOPROTEIN"/>
    <property type="match status" value="1"/>
</dbReference>
<evidence type="ECO:0000313" key="2">
    <source>
        <dbReference type="Proteomes" id="UP000283850"/>
    </source>
</evidence>